<dbReference type="EMBL" id="MU863881">
    <property type="protein sequence ID" value="KAK4204649.1"/>
    <property type="molecule type" value="Genomic_DNA"/>
</dbReference>
<protein>
    <submittedName>
        <fullName evidence="3">Vegetative incompatibility protein HET-E-1</fullName>
    </submittedName>
</protein>
<reference evidence="3" key="2">
    <citation type="submission" date="2023-05" db="EMBL/GenBank/DDBJ databases">
        <authorList>
            <consortium name="Lawrence Berkeley National Laboratory"/>
            <person name="Steindorff A."/>
            <person name="Hensen N."/>
            <person name="Bonometti L."/>
            <person name="Westerberg I."/>
            <person name="Brannstrom I.O."/>
            <person name="Guillou S."/>
            <person name="Cros-Aarteil S."/>
            <person name="Calhoun S."/>
            <person name="Haridas S."/>
            <person name="Kuo A."/>
            <person name="Mondo S."/>
            <person name="Pangilinan J."/>
            <person name="Riley R."/>
            <person name="Labutti K."/>
            <person name="Andreopoulos B."/>
            <person name="Lipzen A."/>
            <person name="Chen C."/>
            <person name="Yanf M."/>
            <person name="Daum C."/>
            <person name="Ng V."/>
            <person name="Clum A."/>
            <person name="Ohm R."/>
            <person name="Martin F."/>
            <person name="Silar P."/>
            <person name="Natvig D."/>
            <person name="Lalanne C."/>
            <person name="Gautier V."/>
            <person name="Ament-Velasquez S.L."/>
            <person name="Kruys A."/>
            <person name="Hutchinson M.I."/>
            <person name="Powell A.J."/>
            <person name="Barry K."/>
            <person name="Miller A.N."/>
            <person name="Grigoriev I.V."/>
            <person name="Debuchy R."/>
            <person name="Gladieux P."/>
            <person name="Thoren M.H."/>
            <person name="Johannesson H."/>
        </authorList>
    </citation>
    <scope>NUCLEOTIDE SEQUENCE</scope>
    <source>
        <strain evidence="3">CBS 315.58</strain>
    </source>
</reference>
<accession>A0AAN6XPV8</accession>
<comment type="caution">
    <text evidence="3">The sequence shown here is derived from an EMBL/GenBank/DDBJ whole genome shotgun (WGS) entry which is preliminary data.</text>
</comment>
<gene>
    <name evidence="3" type="ORF">QBC40DRAFT_164375</name>
</gene>
<dbReference type="PROSITE" id="PS50837">
    <property type="entry name" value="NACHT"/>
    <property type="match status" value="1"/>
</dbReference>
<organism evidence="3 4">
    <name type="scientific">Triangularia verruculosa</name>
    <dbReference type="NCBI Taxonomy" id="2587418"/>
    <lineage>
        <taxon>Eukaryota</taxon>
        <taxon>Fungi</taxon>
        <taxon>Dikarya</taxon>
        <taxon>Ascomycota</taxon>
        <taxon>Pezizomycotina</taxon>
        <taxon>Sordariomycetes</taxon>
        <taxon>Sordariomycetidae</taxon>
        <taxon>Sordariales</taxon>
        <taxon>Podosporaceae</taxon>
        <taxon>Triangularia</taxon>
    </lineage>
</organism>
<dbReference type="Pfam" id="PF24883">
    <property type="entry name" value="NPHP3_N"/>
    <property type="match status" value="1"/>
</dbReference>
<dbReference type="InterPro" id="IPR056884">
    <property type="entry name" value="NPHP3-like_N"/>
</dbReference>
<evidence type="ECO:0000313" key="3">
    <source>
        <dbReference type="EMBL" id="KAK4204649.1"/>
    </source>
</evidence>
<name>A0AAN6XPV8_9PEZI</name>
<keyword evidence="1" id="KW-0677">Repeat</keyword>
<dbReference type="Gene3D" id="3.40.50.300">
    <property type="entry name" value="P-loop containing nucleotide triphosphate hydrolases"/>
    <property type="match status" value="1"/>
</dbReference>
<evidence type="ECO:0000313" key="4">
    <source>
        <dbReference type="Proteomes" id="UP001303160"/>
    </source>
</evidence>
<evidence type="ECO:0000256" key="1">
    <source>
        <dbReference type="ARBA" id="ARBA00022737"/>
    </source>
</evidence>
<dbReference type="PANTHER" id="PTHR10039">
    <property type="entry name" value="AMELOGENIN"/>
    <property type="match status" value="1"/>
</dbReference>
<dbReference type="AlphaFoldDB" id="A0AAN6XPV8"/>
<dbReference type="SUPFAM" id="SSF52540">
    <property type="entry name" value="P-loop containing nucleoside triphosphate hydrolases"/>
    <property type="match status" value="1"/>
</dbReference>
<keyword evidence="4" id="KW-1185">Reference proteome</keyword>
<feature type="domain" description="NACHT" evidence="2">
    <location>
        <begin position="128"/>
        <end position="268"/>
    </location>
</feature>
<evidence type="ECO:0000259" key="2">
    <source>
        <dbReference type="PROSITE" id="PS50837"/>
    </source>
</evidence>
<dbReference type="Proteomes" id="UP001303160">
    <property type="component" value="Unassembled WGS sequence"/>
</dbReference>
<proteinExistence type="predicted"/>
<sequence length="630" mass="71895">MDPFSTATSIITVIDVAAKVIALCKHYLVTACDAPSDLRRIFVETSALRTVLDSLDFLALRDIKDVRHTVNQLHASLTQAEKREVYNWIRATDPSSLHHLSVDQYEPGTGNWILRSEKWQSWAHGQHRCLWVYGIPGAGKTILASYLVSVLKNHCKQSTGSTVCVYYYCHFGRHQDESSPMLKWVVEQLCRQVDTVPDCLYQLFHAGGDPSLIDLLHVLWVIIQALERVYIIVDALDESLPRRDILRVVRDLGTDPRFQNVRILVTSRRYIDIETSMSEVASPVSMQDNLVNEDISLFVRARFADSRKLKAWPTGLQREAEDAIIAKARGMFRWVVCQLDVLERLEPHKDVILGTLATLPRTLDETYERIFLQIPNEAREFVCMTMKLIYAHSLIWPNSIPCLVLLDIMRRYAASSGRTTGRYLFNEDLIREFCGCLVTVAPERRDFHISPVPLGWTTVTARFAHYTVWEFLESGRIRDGPAEFFAIDKNAAFLEYSRLVMTAAMGVPNTNVESARSAINADGVELLEISFKAERLLDNDPGIHYVVASIICAKRTFLEPLDHDMIDLKAKILDLFDTAKPYFDILLGTGVTMFDHTGYLQFGCNLEHEWMFWHANWSDTSNKMREPCAI</sequence>
<dbReference type="InterPro" id="IPR007111">
    <property type="entry name" value="NACHT_NTPase"/>
</dbReference>
<reference evidence="3" key="1">
    <citation type="journal article" date="2023" name="Mol. Phylogenet. Evol.">
        <title>Genome-scale phylogeny and comparative genomics of the fungal order Sordariales.</title>
        <authorList>
            <person name="Hensen N."/>
            <person name="Bonometti L."/>
            <person name="Westerberg I."/>
            <person name="Brannstrom I.O."/>
            <person name="Guillou S."/>
            <person name="Cros-Aarteil S."/>
            <person name="Calhoun S."/>
            <person name="Haridas S."/>
            <person name="Kuo A."/>
            <person name="Mondo S."/>
            <person name="Pangilinan J."/>
            <person name="Riley R."/>
            <person name="LaButti K."/>
            <person name="Andreopoulos B."/>
            <person name="Lipzen A."/>
            <person name="Chen C."/>
            <person name="Yan M."/>
            <person name="Daum C."/>
            <person name="Ng V."/>
            <person name="Clum A."/>
            <person name="Steindorff A."/>
            <person name="Ohm R.A."/>
            <person name="Martin F."/>
            <person name="Silar P."/>
            <person name="Natvig D.O."/>
            <person name="Lalanne C."/>
            <person name="Gautier V."/>
            <person name="Ament-Velasquez S.L."/>
            <person name="Kruys A."/>
            <person name="Hutchinson M.I."/>
            <person name="Powell A.J."/>
            <person name="Barry K."/>
            <person name="Miller A.N."/>
            <person name="Grigoriev I.V."/>
            <person name="Debuchy R."/>
            <person name="Gladieux P."/>
            <person name="Hiltunen Thoren M."/>
            <person name="Johannesson H."/>
        </authorList>
    </citation>
    <scope>NUCLEOTIDE SEQUENCE</scope>
    <source>
        <strain evidence="3">CBS 315.58</strain>
    </source>
</reference>
<dbReference type="InterPro" id="IPR027417">
    <property type="entry name" value="P-loop_NTPase"/>
</dbReference>
<dbReference type="PANTHER" id="PTHR10039:SF16">
    <property type="entry name" value="GPI INOSITOL-DEACYLASE"/>
    <property type="match status" value="1"/>
</dbReference>